<gene>
    <name evidence="1" type="ORF">HNQ96_006014</name>
</gene>
<dbReference type="Proteomes" id="UP000532373">
    <property type="component" value="Unassembled WGS sequence"/>
</dbReference>
<reference evidence="1 2" key="1">
    <citation type="submission" date="2020-08" db="EMBL/GenBank/DDBJ databases">
        <title>Genomic Encyclopedia of Type Strains, Phase IV (KMG-IV): sequencing the most valuable type-strain genomes for metagenomic binning, comparative biology and taxonomic classification.</title>
        <authorList>
            <person name="Goeker M."/>
        </authorList>
    </citation>
    <scope>NUCLEOTIDE SEQUENCE [LARGE SCALE GENOMIC DNA]</scope>
    <source>
        <strain evidence="1 2">DSM 17454</strain>
    </source>
</reference>
<dbReference type="EMBL" id="JACHGI010000023">
    <property type="protein sequence ID" value="MBB6470120.1"/>
    <property type="molecule type" value="Genomic_DNA"/>
</dbReference>
<proteinExistence type="predicted"/>
<dbReference type="AlphaFoldDB" id="A0A8E1WM53"/>
<name>A0A8E1WM53_9HYPH</name>
<sequence>MDVRFWTVTAGRGAHSSPLTTTTGAGQNADCFVVEVTISTSDLISRDRFESCRDHHTFPLSISQTQRVAITASFCMQFTPHACNPIPTYAVLSYPPAENSLF</sequence>
<organism evidence="1 2">
    <name type="scientific">Aminobacter carboxidus</name>
    <dbReference type="NCBI Taxonomy" id="376165"/>
    <lineage>
        <taxon>Bacteria</taxon>
        <taxon>Pseudomonadati</taxon>
        <taxon>Pseudomonadota</taxon>
        <taxon>Alphaproteobacteria</taxon>
        <taxon>Hyphomicrobiales</taxon>
        <taxon>Phyllobacteriaceae</taxon>
        <taxon>Aminobacter</taxon>
    </lineage>
</organism>
<comment type="caution">
    <text evidence="1">The sequence shown here is derived from an EMBL/GenBank/DDBJ whole genome shotgun (WGS) entry which is preliminary data.</text>
</comment>
<accession>A0A8E1WM53</accession>
<evidence type="ECO:0000313" key="1">
    <source>
        <dbReference type="EMBL" id="MBB6470120.1"/>
    </source>
</evidence>
<protein>
    <submittedName>
        <fullName evidence="1">Uncharacterized protein</fullName>
    </submittedName>
</protein>
<evidence type="ECO:0000313" key="2">
    <source>
        <dbReference type="Proteomes" id="UP000532373"/>
    </source>
</evidence>